<keyword evidence="1" id="KW-0472">Membrane</keyword>
<evidence type="ECO:0000256" key="1">
    <source>
        <dbReference type="SAM" id="Phobius"/>
    </source>
</evidence>
<dbReference type="OrthoDB" id="2014201at2759"/>
<dbReference type="PANTHER" id="PTHR11183">
    <property type="entry name" value="GLYCOGENIN SUBFAMILY MEMBER"/>
    <property type="match status" value="1"/>
</dbReference>
<gene>
    <name evidence="2" type="ORF">BP6252_05263</name>
</gene>
<keyword evidence="1" id="KW-0812">Transmembrane</keyword>
<dbReference type="STRING" id="1849047.A0A3D8RTD2"/>
<keyword evidence="3" id="KW-1185">Reference proteome</keyword>
<evidence type="ECO:0000313" key="2">
    <source>
        <dbReference type="EMBL" id="RDW77210.1"/>
    </source>
</evidence>
<reference evidence="2 3" key="1">
    <citation type="journal article" date="2018" name="IMA Fungus">
        <title>IMA Genome-F 9: Draft genome sequence of Annulohypoxylon stygium, Aspergillus mulundensis, Berkeleyomyces basicola (syn. Thielaviopsis basicola), Ceratocystis smalleyi, two Cercospora beticola strains, Coleophoma cylindrospora, Fusarium fracticaudum, Phialophora cf. hyalina, and Morchella septimelata.</title>
        <authorList>
            <person name="Wingfield B.D."/>
            <person name="Bills G.F."/>
            <person name="Dong Y."/>
            <person name="Huang W."/>
            <person name="Nel W.J."/>
            <person name="Swalarsk-Parry B.S."/>
            <person name="Vaghefi N."/>
            <person name="Wilken P.M."/>
            <person name="An Z."/>
            <person name="de Beer Z.W."/>
            <person name="De Vos L."/>
            <person name="Chen L."/>
            <person name="Duong T.A."/>
            <person name="Gao Y."/>
            <person name="Hammerbacher A."/>
            <person name="Kikkert J.R."/>
            <person name="Li Y."/>
            <person name="Li H."/>
            <person name="Li K."/>
            <person name="Li Q."/>
            <person name="Liu X."/>
            <person name="Ma X."/>
            <person name="Naidoo K."/>
            <person name="Pethybridge S.J."/>
            <person name="Sun J."/>
            <person name="Steenkamp E.T."/>
            <person name="van der Nest M.A."/>
            <person name="van Wyk S."/>
            <person name="Wingfield M.J."/>
            <person name="Xiong C."/>
            <person name="Yue Q."/>
            <person name="Zhang X."/>
        </authorList>
    </citation>
    <scope>NUCLEOTIDE SEQUENCE [LARGE SCALE GENOMIC DNA]</scope>
    <source>
        <strain evidence="2 3">BP6252</strain>
    </source>
</reference>
<dbReference type="Proteomes" id="UP000256645">
    <property type="component" value="Unassembled WGS sequence"/>
</dbReference>
<accession>A0A3D8RTD2</accession>
<dbReference type="InterPro" id="IPR050587">
    <property type="entry name" value="GNT1/Glycosyltrans_8"/>
</dbReference>
<evidence type="ECO:0008006" key="4">
    <source>
        <dbReference type="Google" id="ProtNLM"/>
    </source>
</evidence>
<protein>
    <recommendedName>
        <fullName evidence="4">Glycosyltransferase family 8 protein</fullName>
    </recommendedName>
</protein>
<comment type="caution">
    <text evidence="2">The sequence shown here is derived from an EMBL/GenBank/DDBJ whole genome shotgun (WGS) entry which is preliminary data.</text>
</comment>
<name>A0A3D8RTD2_9HELO</name>
<sequence length="378" mass="43001">MGSTLTEGRKLFTLKAISALFVLSITVFLIGQSNHTAVKIFTIPIQNVANQFMKSKAGGVLRQEKLAILPNKTGAEESNGPEHTISRNAFALFLTPPHGAGKETDDINDDYYFVATRMLVYQLLYDPSTRTNNSYPVVILATQNVAQTKLERLRNDGADIRVVGRLALNWGKTRKAWQDVLTKLRLFQLTEFDKVLFLDSDTLLTRPMDGIFDDPAARLAKNKGATAEEDAPEDEGAQPKEYIFAGNAGAGRFNHTTTWPPIKGRHLNAGCMVFRPSEELYEYYLRITSLKDRFNGRFPEQSLWAYAHRRDGNMPWKQMGYMWNINKVTWSDVEHGVASLHVKWWSNMIDPRLKDLAMRIRGRMEGFWEGKESHKIIE</sequence>
<dbReference type="InterPro" id="IPR029044">
    <property type="entry name" value="Nucleotide-diphossugar_trans"/>
</dbReference>
<dbReference type="AlphaFoldDB" id="A0A3D8RTD2"/>
<feature type="transmembrane region" description="Helical" evidence="1">
    <location>
        <begin position="12"/>
        <end position="31"/>
    </location>
</feature>
<evidence type="ECO:0000313" key="3">
    <source>
        <dbReference type="Proteomes" id="UP000256645"/>
    </source>
</evidence>
<keyword evidence="1" id="KW-1133">Transmembrane helix</keyword>
<dbReference type="SUPFAM" id="SSF53448">
    <property type="entry name" value="Nucleotide-diphospho-sugar transferases"/>
    <property type="match status" value="1"/>
</dbReference>
<dbReference type="Gene3D" id="3.90.550.10">
    <property type="entry name" value="Spore Coat Polysaccharide Biosynthesis Protein SpsA, Chain A"/>
    <property type="match status" value="1"/>
</dbReference>
<organism evidence="2 3">
    <name type="scientific">Coleophoma cylindrospora</name>
    <dbReference type="NCBI Taxonomy" id="1849047"/>
    <lineage>
        <taxon>Eukaryota</taxon>
        <taxon>Fungi</taxon>
        <taxon>Dikarya</taxon>
        <taxon>Ascomycota</taxon>
        <taxon>Pezizomycotina</taxon>
        <taxon>Leotiomycetes</taxon>
        <taxon>Helotiales</taxon>
        <taxon>Dermateaceae</taxon>
        <taxon>Coleophoma</taxon>
    </lineage>
</organism>
<proteinExistence type="predicted"/>
<dbReference type="EMBL" id="PDLM01000005">
    <property type="protein sequence ID" value="RDW77210.1"/>
    <property type="molecule type" value="Genomic_DNA"/>
</dbReference>